<dbReference type="InParanoid" id="A0A3P8XEL9"/>
<dbReference type="Proteomes" id="UP000265140">
    <property type="component" value="Chromosome 19"/>
</dbReference>
<reference evidence="3" key="3">
    <citation type="submission" date="2025-08" db="UniProtKB">
        <authorList>
            <consortium name="Ensembl"/>
        </authorList>
    </citation>
    <scope>IDENTIFICATION</scope>
</reference>
<feature type="region of interest" description="Disordered" evidence="1">
    <location>
        <begin position="403"/>
        <end position="467"/>
    </location>
</feature>
<name>A0A3P8XEL9_ESOLU</name>
<dbReference type="Ensembl" id="ENSELUT00000014661.3">
    <property type="protein sequence ID" value="ENSELUP00000003052.3"/>
    <property type="gene ID" value="ENSELUG00000004354.3"/>
</dbReference>
<dbReference type="Bgee" id="ENSELUG00000004354">
    <property type="expression patterns" value="Expressed in ovary and 15 other cell types or tissues"/>
</dbReference>
<dbReference type="GO" id="GO:0045945">
    <property type="term" value="P:positive regulation of transcription by RNA polymerase III"/>
    <property type="evidence" value="ECO:0007669"/>
    <property type="project" value="TreeGrafter"/>
</dbReference>
<gene>
    <name evidence="3" type="primary">ICE2</name>
</gene>
<dbReference type="GO" id="GO:0042795">
    <property type="term" value="P:snRNA transcription by RNA polymerase II"/>
    <property type="evidence" value="ECO:0007669"/>
    <property type="project" value="TreeGrafter"/>
</dbReference>
<organism evidence="3 4">
    <name type="scientific">Esox lucius</name>
    <name type="common">Northern pike</name>
    <dbReference type="NCBI Taxonomy" id="8010"/>
    <lineage>
        <taxon>Eukaryota</taxon>
        <taxon>Metazoa</taxon>
        <taxon>Chordata</taxon>
        <taxon>Craniata</taxon>
        <taxon>Vertebrata</taxon>
        <taxon>Euteleostomi</taxon>
        <taxon>Actinopterygii</taxon>
        <taxon>Neopterygii</taxon>
        <taxon>Teleostei</taxon>
        <taxon>Protacanthopterygii</taxon>
        <taxon>Esociformes</taxon>
        <taxon>Esocidae</taxon>
        <taxon>Esox</taxon>
    </lineage>
</organism>
<dbReference type="PANTHER" id="PTHR14633">
    <property type="entry name" value="LITTLE ELONGATION COMPLEX SUBUNIT 2"/>
    <property type="match status" value="1"/>
</dbReference>
<keyword evidence="4" id="KW-1185">Reference proteome</keyword>
<dbReference type="AlphaFoldDB" id="A0A3P8XEL9"/>
<feature type="compositionally biased region" description="Polar residues" evidence="1">
    <location>
        <begin position="411"/>
        <end position="429"/>
    </location>
</feature>
<reference evidence="4" key="1">
    <citation type="journal article" date="2014" name="PLoS ONE">
        <title>The genome and linkage map of the northern pike (Esox lucius): conserved synteny revealed between the salmonid sister group and the Neoteleostei.</title>
        <authorList>
            <person name="Rondeau E.B."/>
            <person name="Minkley D.R."/>
            <person name="Leong J.S."/>
            <person name="Messmer A.M."/>
            <person name="Jantzen J.R."/>
            <person name="von Schalburg K.R."/>
            <person name="Lemon C."/>
            <person name="Bird N.H."/>
            <person name="Koop B.F."/>
        </authorList>
    </citation>
    <scope>NUCLEOTIDE SEQUENCE</scope>
</reference>
<dbReference type="Pfam" id="PF10505">
    <property type="entry name" value="NARG2_C"/>
    <property type="match status" value="1"/>
</dbReference>
<feature type="region of interest" description="Disordered" evidence="1">
    <location>
        <begin position="481"/>
        <end position="538"/>
    </location>
</feature>
<sequence length="882" mass="98114">SPFSSCREDIPVPEPHSLLFNKDLYDKFSLAPTIKELWHRTAELPSTQIQKHRIETRDKSGCSGEPSVDSEDEDSDSKYGHPPVGFAIPSQNPSQTAEAFPEPRLPYPCVSSLTRNEQRTYLNVLTMTGTNYKRLSNFTLISPYFNLKSEFMRYLQDVARLCPDDYKYISQGAALYSEEYLKVCLDQIKSCPHFYQIHEMTSLTGGTFSSSLQLNFEKQLLAMVLITDHKVVPNEAQLEWDYQIVSSHTPPAKKAKLSHTAVSTDSNAEMLSSRYEPHVVLCRESLVRLLDNHGPDFMDPWEIPVVIKTNVVKGSSHSKTVYLDPPLLQTQMSVRERSRLFHEESIKLSINKTGTKSVFHVMTESTIPPSWNTGFDYTSVLDFGLDLTDLETFGETTLSPKRLKTQKLQKDATSQPKAKSQQTCRISSIQEKEEEEEEQEVEEEAVPSDVAEGEEPGESGLGVVQSPAGNLLAVPKRLRHNSQESEELISGQGSGQGLGSFSGADSEDERLVIDDPLSPANSTRAPHTTKPLTKLPNLDTQLNLPGERVARKAKVPGSCDQLGQILAMQKAMLKPSHTSLSPRGPSWPNSNPQSLVKPCVSSYLESTQDVETHVHAPIGFAPINNDKTAQQKRLLSEDLLVGAEDEGDYTPPEEGNLLYKLYSLQDLLLLVRSHVSLAHTRNMGTGNKAVPVHILSKMEYQLSYGVESLTNTEACQLWAEKLLHSSTVSYIGHINAHTSKLALLWKLPADWKPSASCDFRPAKSLNILHHLLKMMTGLSEGHYLIGHKAGEPFVTIFKAVEGRRVVRGVYDLQQTHSRVPSIPDIGPSSWVPLDPAVVLPFHQKHGRPPCIFPPPDLQHGHKVLLTLTPGPLTVKVFQPHVL</sequence>
<dbReference type="InterPro" id="IPR019535">
    <property type="entry name" value="ICE2_C"/>
</dbReference>
<reference evidence="3" key="2">
    <citation type="submission" date="2020-02" db="EMBL/GenBank/DDBJ databases">
        <title>Esox lucius (northern pike) genome, fEsoLuc1, primary haplotype.</title>
        <authorList>
            <person name="Myers G."/>
            <person name="Karagic N."/>
            <person name="Meyer A."/>
            <person name="Pippel M."/>
            <person name="Reichard M."/>
            <person name="Winkler S."/>
            <person name="Tracey A."/>
            <person name="Sims Y."/>
            <person name="Howe K."/>
            <person name="Rhie A."/>
            <person name="Formenti G."/>
            <person name="Durbin R."/>
            <person name="Fedrigo O."/>
            <person name="Jarvis E.D."/>
        </authorList>
    </citation>
    <scope>NUCLEOTIDE SEQUENCE [LARGE SCALE GENOMIC DNA]</scope>
</reference>
<dbReference type="GO" id="GO:0042796">
    <property type="term" value="P:snRNA transcription by RNA polymerase III"/>
    <property type="evidence" value="ECO:0007669"/>
    <property type="project" value="TreeGrafter"/>
</dbReference>
<evidence type="ECO:0000313" key="4">
    <source>
        <dbReference type="Proteomes" id="UP000265140"/>
    </source>
</evidence>
<evidence type="ECO:0000259" key="2">
    <source>
        <dbReference type="Pfam" id="PF10505"/>
    </source>
</evidence>
<evidence type="ECO:0000313" key="3">
    <source>
        <dbReference type="Ensembl" id="ENSELUP00000003052.3"/>
    </source>
</evidence>
<reference evidence="3" key="4">
    <citation type="submission" date="2025-09" db="UniProtKB">
        <authorList>
            <consortium name="Ensembl"/>
        </authorList>
    </citation>
    <scope>IDENTIFICATION</scope>
</reference>
<dbReference type="PANTHER" id="PTHR14633:SF3">
    <property type="entry name" value="LITTLE ELONGATION COMPLEX SUBUNIT 2"/>
    <property type="match status" value="1"/>
</dbReference>
<feature type="compositionally biased region" description="Acidic residues" evidence="1">
    <location>
        <begin position="432"/>
        <end position="457"/>
    </location>
</feature>
<evidence type="ECO:0000256" key="1">
    <source>
        <dbReference type="SAM" id="MobiDB-lite"/>
    </source>
</evidence>
<proteinExistence type="predicted"/>
<dbReference type="GO" id="GO:0008023">
    <property type="term" value="C:transcription elongation factor complex"/>
    <property type="evidence" value="ECO:0007669"/>
    <property type="project" value="InterPro"/>
</dbReference>
<protein>
    <recommendedName>
        <fullName evidence="2">Little elongation complex subunit 2 C-terminal domain-containing protein</fullName>
    </recommendedName>
</protein>
<accession>A0A3P8XEL9</accession>
<feature type="region of interest" description="Disordered" evidence="1">
    <location>
        <begin position="49"/>
        <end position="101"/>
    </location>
</feature>
<dbReference type="GeneTree" id="ENSGT00390000006883"/>
<dbReference type="OMA" id="LPFHQQH"/>
<dbReference type="STRING" id="8010.ENSELUP00000003052"/>
<feature type="domain" description="Little elongation complex subunit 2 C-terminal" evidence="2">
    <location>
        <begin position="648"/>
        <end position="854"/>
    </location>
</feature>